<sequence length="139" mass="16313">MKRTSTVTQVLPYPIDEVWAVVTDNSDYTWRSDVEKIEQVDEKTFIEHYKGGGATHFTITKKERNKRYTFSMKNKQFIGDWIGVFTALSPETTQIVFTEELIIKNPFIWAVSFFALNLKKIQTRYLSDLEKKIASHKLR</sequence>
<dbReference type="SUPFAM" id="SSF55961">
    <property type="entry name" value="Bet v1-like"/>
    <property type="match status" value="1"/>
</dbReference>
<reference evidence="1 2" key="1">
    <citation type="submission" date="2013-02" db="EMBL/GenBank/DDBJ databases">
        <title>The Genome Sequence of Enterococcus phoeniculicola BAA-412.</title>
        <authorList>
            <consortium name="The Broad Institute Genome Sequencing Platform"/>
            <consortium name="The Broad Institute Genome Sequencing Center for Infectious Disease"/>
            <person name="Earl A.M."/>
            <person name="Gilmore M.S."/>
            <person name="Lebreton F."/>
            <person name="Walker B."/>
            <person name="Young S.K."/>
            <person name="Zeng Q."/>
            <person name="Gargeya S."/>
            <person name="Fitzgerald M."/>
            <person name="Haas B."/>
            <person name="Abouelleil A."/>
            <person name="Alvarado L."/>
            <person name="Arachchi H.M."/>
            <person name="Berlin A.M."/>
            <person name="Chapman S.B."/>
            <person name="Dewar J."/>
            <person name="Goldberg J."/>
            <person name="Griggs A."/>
            <person name="Gujja S."/>
            <person name="Hansen M."/>
            <person name="Howarth C."/>
            <person name="Imamovic A."/>
            <person name="Larimer J."/>
            <person name="McCowan C."/>
            <person name="Murphy C."/>
            <person name="Neiman D."/>
            <person name="Pearson M."/>
            <person name="Priest M."/>
            <person name="Roberts A."/>
            <person name="Saif S."/>
            <person name="Shea T."/>
            <person name="Sisk P."/>
            <person name="Sykes S."/>
            <person name="Wortman J."/>
            <person name="Nusbaum C."/>
            <person name="Birren B."/>
        </authorList>
    </citation>
    <scope>NUCLEOTIDE SEQUENCE [LARGE SCALE GENOMIC DNA]</scope>
    <source>
        <strain evidence="1 2">ATCC BAA-412</strain>
    </source>
</reference>
<evidence type="ECO:0000313" key="2">
    <source>
        <dbReference type="Proteomes" id="UP000013785"/>
    </source>
</evidence>
<dbReference type="Pfam" id="PF10604">
    <property type="entry name" value="Polyketide_cyc2"/>
    <property type="match status" value="1"/>
</dbReference>
<dbReference type="RefSeq" id="WP_010767021.1">
    <property type="nucleotide sequence ID" value="NZ_ASWE01000004.1"/>
</dbReference>
<dbReference type="AlphaFoldDB" id="R3X426"/>
<dbReference type="HOGENOM" id="CLU_122891_1_0_9"/>
<accession>R3X426</accession>
<evidence type="ECO:0000313" key="1">
    <source>
        <dbReference type="EMBL" id="EOL48795.1"/>
    </source>
</evidence>
<dbReference type="OrthoDB" id="9788177at2"/>
<protein>
    <submittedName>
        <fullName evidence="1">Uncharacterized protein</fullName>
    </submittedName>
</protein>
<dbReference type="eggNOG" id="ENOG5032RZW">
    <property type="taxonomic scope" value="Bacteria"/>
</dbReference>
<proteinExistence type="predicted"/>
<organism evidence="1 2">
    <name type="scientific">Enterococcus phoeniculicola ATCC BAA-412</name>
    <dbReference type="NCBI Taxonomy" id="1158610"/>
    <lineage>
        <taxon>Bacteria</taxon>
        <taxon>Bacillati</taxon>
        <taxon>Bacillota</taxon>
        <taxon>Bacilli</taxon>
        <taxon>Lactobacillales</taxon>
        <taxon>Enterococcaceae</taxon>
        <taxon>Enterococcus</taxon>
    </lineage>
</organism>
<gene>
    <name evidence="1" type="ORF">UC3_00346</name>
</gene>
<dbReference type="InterPro" id="IPR019587">
    <property type="entry name" value="Polyketide_cyclase/dehydratase"/>
</dbReference>
<dbReference type="STRING" id="154621.RV11_GL003290"/>
<dbReference type="Gene3D" id="3.30.530.20">
    <property type="match status" value="1"/>
</dbReference>
<keyword evidence="2" id="KW-1185">Reference proteome</keyword>
<dbReference type="PATRIC" id="fig|1158610.3.peg.320"/>
<comment type="caution">
    <text evidence="1">The sequence shown here is derived from an EMBL/GenBank/DDBJ whole genome shotgun (WGS) entry which is preliminary data.</text>
</comment>
<dbReference type="InterPro" id="IPR023393">
    <property type="entry name" value="START-like_dom_sf"/>
</dbReference>
<name>R3X426_9ENTE</name>
<dbReference type="EMBL" id="AJAT01000007">
    <property type="protein sequence ID" value="EOL48795.1"/>
    <property type="molecule type" value="Genomic_DNA"/>
</dbReference>
<dbReference type="Proteomes" id="UP000013785">
    <property type="component" value="Unassembled WGS sequence"/>
</dbReference>